<organism evidence="1">
    <name type="scientific">uncultured Pleomorphomonas sp</name>
    <dbReference type="NCBI Taxonomy" id="442121"/>
    <lineage>
        <taxon>Bacteria</taxon>
        <taxon>Pseudomonadati</taxon>
        <taxon>Pseudomonadota</taxon>
        <taxon>Alphaproteobacteria</taxon>
        <taxon>Hyphomicrobiales</taxon>
        <taxon>Pleomorphomonadaceae</taxon>
        <taxon>Pleomorphomonas</taxon>
        <taxon>environmental samples</taxon>
    </lineage>
</organism>
<evidence type="ECO:0000313" key="1">
    <source>
        <dbReference type="EMBL" id="SCM76728.1"/>
    </source>
</evidence>
<gene>
    <name evidence="1" type="ORF">KL86PLE_40533</name>
</gene>
<accession>A0A212LGV0</accession>
<sequence>MEEIEVMFTLGLESYALLRRAKRPVR</sequence>
<protein>
    <submittedName>
        <fullName evidence="1">Uncharacterized protein</fullName>
    </submittedName>
</protein>
<dbReference type="AlphaFoldDB" id="A0A212LGV0"/>
<reference evidence="1" key="1">
    <citation type="submission" date="2016-08" db="EMBL/GenBank/DDBJ databases">
        <authorList>
            <person name="Seilhamer J.J."/>
        </authorList>
    </citation>
    <scope>NUCLEOTIDE SEQUENCE</scope>
    <source>
        <strain evidence="1">86</strain>
    </source>
</reference>
<name>A0A212LGV0_9HYPH</name>
<dbReference type="EMBL" id="FMJD01000008">
    <property type="protein sequence ID" value="SCM76728.1"/>
    <property type="molecule type" value="Genomic_DNA"/>
</dbReference>
<proteinExistence type="predicted"/>